<feature type="transmembrane region" description="Helical" evidence="7">
    <location>
        <begin position="12"/>
        <end position="32"/>
    </location>
</feature>
<feature type="transmembrane region" description="Helical" evidence="7">
    <location>
        <begin position="213"/>
        <end position="232"/>
    </location>
</feature>
<protein>
    <recommendedName>
        <fullName evidence="8">EamA domain-containing protein</fullName>
    </recommendedName>
</protein>
<dbReference type="EMBL" id="CP024955">
    <property type="protein sequence ID" value="ATY83758.1"/>
    <property type="molecule type" value="Genomic_DNA"/>
</dbReference>
<dbReference type="OrthoDB" id="9804865at2"/>
<dbReference type="InterPro" id="IPR000620">
    <property type="entry name" value="EamA_dom"/>
</dbReference>
<evidence type="ECO:0000313" key="10">
    <source>
        <dbReference type="Proteomes" id="UP000231932"/>
    </source>
</evidence>
<dbReference type="PANTHER" id="PTHR42920">
    <property type="entry name" value="OS03G0707200 PROTEIN-RELATED"/>
    <property type="match status" value="1"/>
</dbReference>
<keyword evidence="10" id="KW-1185">Reference proteome</keyword>
<feature type="transmembrane region" description="Helical" evidence="7">
    <location>
        <begin position="126"/>
        <end position="145"/>
    </location>
</feature>
<accession>A0A2K8N2J7</accession>
<feature type="domain" description="EamA" evidence="8">
    <location>
        <begin position="13"/>
        <end position="143"/>
    </location>
</feature>
<feature type="transmembrane region" description="Helical" evidence="7">
    <location>
        <begin position="44"/>
        <end position="62"/>
    </location>
</feature>
<dbReference type="Pfam" id="PF00892">
    <property type="entry name" value="EamA"/>
    <property type="match status" value="2"/>
</dbReference>
<feature type="transmembrane region" description="Helical" evidence="7">
    <location>
        <begin position="74"/>
        <end position="95"/>
    </location>
</feature>
<dbReference type="Proteomes" id="UP000231932">
    <property type="component" value="Chromosome"/>
</dbReference>
<comment type="similarity">
    <text evidence="2">Belongs to the EamA transporter family.</text>
</comment>
<name>A0A2K8N2J7_9BACL</name>
<reference evidence="10" key="1">
    <citation type="submission" date="2017-11" db="EMBL/GenBank/DDBJ databases">
        <title>Complete Genome Sequence of Kyrpidia sp. Strain EA-1, a thermophilic, hydrogen-oxidizing Bacterium, isolated from the Azores.</title>
        <authorList>
            <person name="Reiner J.E."/>
            <person name="Lapp C.J."/>
            <person name="Bunk B."/>
            <person name="Gescher J."/>
        </authorList>
    </citation>
    <scope>NUCLEOTIDE SEQUENCE [LARGE SCALE GENOMIC DNA]</scope>
    <source>
        <strain evidence="10">EA-1</strain>
    </source>
</reference>
<gene>
    <name evidence="9" type="ORF">CVV65_01140</name>
</gene>
<evidence type="ECO:0000256" key="7">
    <source>
        <dbReference type="SAM" id="Phobius"/>
    </source>
</evidence>
<evidence type="ECO:0000256" key="3">
    <source>
        <dbReference type="ARBA" id="ARBA00022475"/>
    </source>
</evidence>
<evidence type="ECO:0000256" key="6">
    <source>
        <dbReference type="ARBA" id="ARBA00023136"/>
    </source>
</evidence>
<evidence type="ECO:0000256" key="4">
    <source>
        <dbReference type="ARBA" id="ARBA00022692"/>
    </source>
</evidence>
<comment type="subcellular location">
    <subcellularLocation>
        <location evidence="1">Cell membrane</location>
        <topology evidence="1">Multi-pass membrane protein</topology>
    </subcellularLocation>
</comment>
<dbReference type="KEGG" id="kyr:CVV65_01140"/>
<dbReference type="PANTHER" id="PTHR42920:SF5">
    <property type="entry name" value="EAMA DOMAIN-CONTAINING PROTEIN"/>
    <property type="match status" value="1"/>
</dbReference>
<dbReference type="InterPro" id="IPR037185">
    <property type="entry name" value="EmrE-like"/>
</dbReference>
<keyword evidence="6 7" id="KW-0472">Membrane</keyword>
<dbReference type="InterPro" id="IPR051258">
    <property type="entry name" value="Diverse_Substrate_Transporter"/>
</dbReference>
<feature type="transmembrane region" description="Helical" evidence="7">
    <location>
        <begin position="151"/>
        <end position="171"/>
    </location>
</feature>
<proteinExistence type="inferred from homology"/>
<feature type="transmembrane region" description="Helical" evidence="7">
    <location>
        <begin position="101"/>
        <end position="119"/>
    </location>
</feature>
<feature type="transmembrane region" description="Helical" evidence="7">
    <location>
        <begin position="183"/>
        <end position="201"/>
    </location>
</feature>
<evidence type="ECO:0000256" key="5">
    <source>
        <dbReference type="ARBA" id="ARBA00022989"/>
    </source>
</evidence>
<feature type="domain" description="EamA" evidence="8">
    <location>
        <begin position="152"/>
        <end position="283"/>
    </location>
</feature>
<keyword evidence="4 7" id="KW-0812">Transmembrane</keyword>
<evidence type="ECO:0000259" key="8">
    <source>
        <dbReference type="Pfam" id="PF00892"/>
    </source>
</evidence>
<feature type="transmembrane region" description="Helical" evidence="7">
    <location>
        <begin position="274"/>
        <end position="295"/>
    </location>
</feature>
<keyword evidence="5 7" id="KW-1133">Transmembrane helix</keyword>
<dbReference type="GO" id="GO:0005886">
    <property type="term" value="C:plasma membrane"/>
    <property type="evidence" value="ECO:0007669"/>
    <property type="project" value="UniProtKB-SubCell"/>
</dbReference>
<dbReference type="SUPFAM" id="SSF103481">
    <property type="entry name" value="Multidrug resistance efflux transporter EmrE"/>
    <property type="match status" value="2"/>
</dbReference>
<sequence>MSGERRATMASWRADLLLFMVVAVWGSTFVVVRDAVTEMGTMGVLASRFTIAALALGVFGFKSVRTARISEIRAGVAVGLAYFMGFALQTAGLASTTASKAGFITGLSVVGVPFIAYLVWKVKPSVDAVAGVIFATAGLAFLSLADVRGVGIGDLLVLGCAVAFSVQYLLVSHFSVQCRIVPWTFYQLVTVALLSLMGSALSGTSPLPASTGAWWAALFLGLVATALVTVLQNIGQRYTTATRAALIFSLEPVFAAIFGHFIQGDQLTGRMGIGAALILLGMITAELQWITHWRLRREEQRMIPR</sequence>
<organism evidence="9 10">
    <name type="scientific">Kyrpidia spormannii</name>
    <dbReference type="NCBI Taxonomy" id="2055160"/>
    <lineage>
        <taxon>Bacteria</taxon>
        <taxon>Bacillati</taxon>
        <taxon>Bacillota</taxon>
        <taxon>Bacilli</taxon>
        <taxon>Bacillales</taxon>
        <taxon>Alicyclobacillaceae</taxon>
        <taxon>Kyrpidia</taxon>
    </lineage>
</organism>
<evidence type="ECO:0000256" key="2">
    <source>
        <dbReference type="ARBA" id="ARBA00007362"/>
    </source>
</evidence>
<evidence type="ECO:0000256" key="1">
    <source>
        <dbReference type="ARBA" id="ARBA00004651"/>
    </source>
</evidence>
<keyword evidence="3" id="KW-1003">Cell membrane</keyword>
<evidence type="ECO:0000313" key="9">
    <source>
        <dbReference type="EMBL" id="ATY83758.1"/>
    </source>
</evidence>
<feature type="transmembrane region" description="Helical" evidence="7">
    <location>
        <begin position="244"/>
        <end position="262"/>
    </location>
</feature>
<dbReference type="AlphaFoldDB" id="A0A2K8N2J7"/>